<proteinExistence type="inferred from homology"/>
<dbReference type="GO" id="GO:0007165">
    <property type="term" value="P:signal transduction"/>
    <property type="evidence" value="ECO:0007669"/>
    <property type="project" value="UniProtKB-KW"/>
</dbReference>
<dbReference type="GO" id="GO:0004888">
    <property type="term" value="F:transmembrane signaling receptor activity"/>
    <property type="evidence" value="ECO:0007669"/>
    <property type="project" value="InterPro"/>
</dbReference>
<dbReference type="PANTHER" id="PTHR32089">
    <property type="entry name" value="METHYL-ACCEPTING CHEMOTAXIS PROTEIN MCPB"/>
    <property type="match status" value="1"/>
</dbReference>
<dbReference type="SMART" id="SM00283">
    <property type="entry name" value="MA"/>
    <property type="match status" value="1"/>
</dbReference>
<dbReference type="PANTHER" id="PTHR32089:SF112">
    <property type="entry name" value="LYSOZYME-LIKE PROTEIN-RELATED"/>
    <property type="match status" value="1"/>
</dbReference>
<evidence type="ECO:0000256" key="2">
    <source>
        <dbReference type="ARBA" id="ARBA00029447"/>
    </source>
</evidence>
<feature type="transmembrane region" description="Helical" evidence="5">
    <location>
        <begin position="67"/>
        <end position="88"/>
    </location>
</feature>
<dbReference type="InterPro" id="IPR004090">
    <property type="entry name" value="Chemotax_Me-accpt_rcpt"/>
</dbReference>
<comment type="similarity">
    <text evidence="2">Belongs to the methyl-accepting chemotaxis (MCP) protein family.</text>
</comment>
<keyword evidence="5" id="KW-0472">Membrane</keyword>
<dbReference type="PROSITE" id="PS50111">
    <property type="entry name" value="CHEMOTAXIS_TRANSDUC_2"/>
    <property type="match status" value="1"/>
</dbReference>
<evidence type="ECO:0000256" key="3">
    <source>
        <dbReference type="PROSITE-ProRule" id="PRU00284"/>
    </source>
</evidence>
<dbReference type="Pfam" id="PF00015">
    <property type="entry name" value="MCPsignal"/>
    <property type="match status" value="1"/>
</dbReference>
<feature type="domain" description="Methyl-accepting transducer" evidence="6">
    <location>
        <begin position="247"/>
        <end position="472"/>
    </location>
</feature>
<comment type="caution">
    <text evidence="7">The sequence shown here is derived from an EMBL/GenBank/DDBJ whole genome shotgun (WGS) entry which is preliminary data.</text>
</comment>
<feature type="transmembrane region" description="Helical" evidence="5">
    <location>
        <begin position="118"/>
        <end position="139"/>
    </location>
</feature>
<sequence length="503" mass="53892">MVEDHPLLPLRKSGLKAITAFIWANVAAIGPVGWYLGHGDVLIGVLIGAIVALLPTYCYLKQRIDAGVRAMLGLSVIAYPILFVWLFHGDPWQIDMHMYFFVCFSLLVLLCDIRSLMVAATVTLLHHLIFFLVMPEWVFPGSGSIARVLLHGFLVACEVAILASSVRLITQLYFTNERARKEADAAREAAERALARSRDAEQRAERERTEREAAEATLQAATNDRRREIAAAIDAGVGALTKDLRRMAEELATHGTTLTGISESVVSQALDVRRSSERSVSAIASVAVNADQLSDSIRLVGDNARDAQDVATHTADAIRKLAPSVSALSDEVASARDILALVSEIAGQSNLLALNATIEAARSGEAGHGFAVVAGEMKQMAQATSRAAEQISGKLAAITGAAEAFRNEIATTTAQVGRITESSTAIASAVEQQRIATDAIAEGADDVRSNVTGTDQRSLALNDVATENSTIATRTTELARQLDRQARDLNESMDALLQSLRAA</sequence>
<evidence type="ECO:0000259" key="6">
    <source>
        <dbReference type="PROSITE" id="PS50111"/>
    </source>
</evidence>
<keyword evidence="5" id="KW-0812">Transmembrane</keyword>
<dbReference type="PRINTS" id="PR00260">
    <property type="entry name" value="CHEMTRNSDUCR"/>
</dbReference>
<evidence type="ECO:0000256" key="1">
    <source>
        <dbReference type="ARBA" id="ARBA00023224"/>
    </source>
</evidence>
<dbReference type="Proteomes" id="UP000676996">
    <property type="component" value="Unassembled WGS sequence"/>
</dbReference>
<reference evidence="7" key="1">
    <citation type="submission" date="2021-04" db="EMBL/GenBank/DDBJ databases">
        <title>Ouciella asimina sp. nov., isolated from the surface seawater in the hydrothermal field of Okinawa Trough.</title>
        <authorList>
            <person name="Shuang W."/>
        </authorList>
    </citation>
    <scope>NUCLEOTIDE SEQUENCE</scope>
    <source>
        <strain evidence="7">LXI357</strain>
    </source>
</reference>
<keyword evidence="1 3" id="KW-0807">Transducer</keyword>
<feature type="transmembrane region" description="Helical" evidence="5">
    <location>
        <begin position="145"/>
        <end position="170"/>
    </location>
</feature>
<dbReference type="SUPFAM" id="SSF58104">
    <property type="entry name" value="Methyl-accepting chemotaxis protein (MCP) signaling domain"/>
    <property type="match status" value="1"/>
</dbReference>
<dbReference type="EMBL" id="JAGRQC010000001">
    <property type="protein sequence ID" value="MBR0551067.1"/>
    <property type="molecule type" value="Genomic_DNA"/>
</dbReference>
<feature type="transmembrane region" description="Helical" evidence="5">
    <location>
        <begin position="17"/>
        <end position="36"/>
    </location>
</feature>
<dbReference type="GO" id="GO:0006935">
    <property type="term" value="P:chemotaxis"/>
    <property type="evidence" value="ECO:0007669"/>
    <property type="project" value="InterPro"/>
</dbReference>
<feature type="region of interest" description="Disordered" evidence="4">
    <location>
        <begin position="194"/>
        <end position="218"/>
    </location>
</feature>
<feature type="compositionally biased region" description="Basic and acidic residues" evidence="4">
    <location>
        <begin position="194"/>
        <end position="214"/>
    </location>
</feature>
<dbReference type="InterPro" id="IPR004089">
    <property type="entry name" value="MCPsignal_dom"/>
</dbReference>
<feature type="transmembrane region" description="Helical" evidence="5">
    <location>
        <begin position="94"/>
        <end position="111"/>
    </location>
</feature>
<evidence type="ECO:0000256" key="5">
    <source>
        <dbReference type="SAM" id="Phobius"/>
    </source>
</evidence>
<dbReference type="RefSeq" id="WP_284052359.1">
    <property type="nucleotide sequence ID" value="NZ_JAGRQC010000001.1"/>
</dbReference>
<dbReference type="Gene3D" id="1.10.287.950">
    <property type="entry name" value="Methyl-accepting chemotaxis protein"/>
    <property type="match status" value="1"/>
</dbReference>
<organism evidence="7 8">
    <name type="scientific">Stakelama marina</name>
    <dbReference type="NCBI Taxonomy" id="2826939"/>
    <lineage>
        <taxon>Bacteria</taxon>
        <taxon>Pseudomonadati</taxon>
        <taxon>Pseudomonadota</taxon>
        <taxon>Alphaproteobacteria</taxon>
        <taxon>Sphingomonadales</taxon>
        <taxon>Sphingomonadaceae</taxon>
        <taxon>Stakelama</taxon>
    </lineage>
</organism>
<evidence type="ECO:0000313" key="8">
    <source>
        <dbReference type="Proteomes" id="UP000676996"/>
    </source>
</evidence>
<name>A0A8T4I8T3_9SPHN</name>
<dbReference type="GO" id="GO:0016020">
    <property type="term" value="C:membrane"/>
    <property type="evidence" value="ECO:0007669"/>
    <property type="project" value="InterPro"/>
</dbReference>
<keyword evidence="8" id="KW-1185">Reference proteome</keyword>
<feature type="transmembrane region" description="Helical" evidence="5">
    <location>
        <begin position="42"/>
        <end position="60"/>
    </location>
</feature>
<evidence type="ECO:0000256" key="4">
    <source>
        <dbReference type="SAM" id="MobiDB-lite"/>
    </source>
</evidence>
<gene>
    <name evidence="7" type="ORF">J7S20_00945</name>
</gene>
<evidence type="ECO:0000313" key="7">
    <source>
        <dbReference type="EMBL" id="MBR0551067.1"/>
    </source>
</evidence>
<accession>A0A8T4I8T3</accession>
<keyword evidence="5" id="KW-1133">Transmembrane helix</keyword>
<dbReference type="AlphaFoldDB" id="A0A8T4I8T3"/>
<protein>
    <recommendedName>
        <fullName evidence="6">Methyl-accepting transducer domain-containing protein</fullName>
    </recommendedName>
</protein>